<dbReference type="PANTHER" id="PTHR14754">
    <property type="entry name" value="TRANSCRIPTION ELONGATION FACTOR A"/>
    <property type="match status" value="1"/>
</dbReference>
<dbReference type="GO" id="GO:0005634">
    <property type="term" value="C:nucleus"/>
    <property type="evidence" value="ECO:0007669"/>
    <property type="project" value="TreeGrafter"/>
</dbReference>
<name>A0AAU9IIT2_9CILI</name>
<reference evidence="2" key="1">
    <citation type="submission" date="2021-09" db="EMBL/GenBank/DDBJ databases">
        <authorList>
            <consortium name="AG Swart"/>
            <person name="Singh M."/>
            <person name="Singh A."/>
            <person name="Seah K."/>
            <person name="Emmerich C."/>
        </authorList>
    </citation>
    <scope>NUCLEOTIDE SEQUENCE</scope>
    <source>
        <strain evidence="2">ATCC30299</strain>
    </source>
</reference>
<evidence type="ECO:0000313" key="2">
    <source>
        <dbReference type="EMBL" id="CAG9312103.1"/>
    </source>
</evidence>
<feature type="region of interest" description="Disordered" evidence="1">
    <location>
        <begin position="196"/>
        <end position="239"/>
    </location>
</feature>
<evidence type="ECO:0000313" key="3">
    <source>
        <dbReference type="Proteomes" id="UP001162131"/>
    </source>
</evidence>
<feature type="region of interest" description="Disordered" evidence="1">
    <location>
        <begin position="1318"/>
        <end position="1492"/>
    </location>
</feature>
<dbReference type="SUPFAM" id="SSF48371">
    <property type="entry name" value="ARM repeat"/>
    <property type="match status" value="1"/>
</dbReference>
<feature type="compositionally biased region" description="Basic and acidic residues" evidence="1">
    <location>
        <begin position="697"/>
        <end position="715"/>
    </location>
</feature>
<dbReference type="EMBL" id="CAJZBQ010000005">
    <property type="protein sequence ID" value="CAG9312103.1"/>
    <property type="molecule type" value="Genomic_DNA"/>
</dbReference>
<feature type="compositionally biased region" description="Basic and acidic residues" evidence="1">
    <location>
        <begin position="1329"/>
        <end position="1460"/>
    </location>
</feature>
<dbReference type="InterPro" id="IPR016024">
    <property type="entry name" value="ARM-type_fold"/>
</dbReference>
<sequence>MEISDELYFWLKEANVLLADNHSQTESGKFMLDQETSRALENGLNFTSLIKRLNQIQNKLERLTTPMPEINSLKQVTNASTKLYNWKVLCQALEMLKVTVDPDTRALIVAGDRDMVVEVLQQIYDAENKAKAQIFEEIDAPRMGSAGGDKQNEEKKVDELILDQSIHEIDEVKINESAKFKRESLKNSFDSKKSEKIIRSSVRSSTKNSQSMKRDEKLPDIKNSRAESKAPKPKKARAGPDGALFIESIDAERALDKSETCLEFLLTSFCKHFQLKPKQAAGLLTQGGKYLAHVIAKGLRGKHNPIVTWYQSIYANIRHLVKLIAQEEANGSINLILSSLKSGFISKHIETALWCCRLFAKLGSDFLEYDMLPAAWDWFVSDGGGIEGCLLACKRYGPDIKSQVVSVFVQFARNHFLELFSLQLRSQIPESIHYLTTMNEFLPSLCEIRAAKQEIVTAGIVDFWMEFGLREADADNRRPPDVRLAALNFVCDIWIYLPTTIELHEEFASSILTSIKRGARDKYRILKFGCLGKLFHLLDAFTAERNPYAPIIYKTLTFSLVENYDDPLVREFILANFISTFVNIQSIPVGIVVEPLVKQLQVSPDLSFNTVDFDFLITIAKHPRLTVKHAIQVMDILGKIYINEPLFSKSAAIPFMLAASRFIDNTPVQEYLFRFTKFGMKLVSRVAKKKPKQKPKEKKEEEKEESKESDEVVDKDLKSIQQKNAMLDMIQRVIKLRNDSLNDRIKQEMLETNKEIKTQTGENSKGILAVLRLLGEPDALVDNFDFQEKQKAEEEQAKVAVQAAEQEVAEKPVEPRRKRNKEKPMQRYRSNSSFTSENSIQPRGRVMYDIEKVRQLRIEKEVERRVQEEKEKLKLAKRKRALKRQVEKRRIELGVASKVPQEAEVITEVSKIEENNNVLRELTLDEQENINIILKRYARVLKLLFRKYSSTGYTKKKVGKETFDTAAEKSVSLYEGEFYKLLKEQGVTSSMMSLDEFGLLMKTYCHNRQRKSEIKVDFNEYQELIVQAALFIYSRPPKDLSHYAPVVSVKTLFDHFRRSSSDKGVSTRFYDEPDPGVGDRDVIKRLNVLLQKDPNTPLPDGYKRVTEKDVEIVYEVPEALQLPESKNVVLGLMDDLISGLFGTHILEPQIKYKTVVRAKGVLARPQLYPVEDNTSMITSSKANLSYMGMSSFKAAYQAPALPFELILTPGIKYEVARLSGRYPNDIINECAKLLDDLIYTTDLGAFQLVSRNEKPKIKNTAMIQKEVAIQQKEMESKERERKRRLRKQIIEEKLLKAKEEKEKKQKEEEEKKKQEEEQKALRRQKQRAKRELEKSRREVEINEWKKKRNEVSQQRKEEETKKKQEEEIMSKKKREAILSEKRMEEIKQWKIKKEEENKKKEEEENKLKEQEEEKKRKQRERFLKKEKEKLENNLKEQLSKKETMAKQEEEKRRQEEAKMAEKRKKLTERLLKNKSKREQEKKRPKDESASEN</sequence>
<feature type="compositionally biased region" description="Polar residues" evidence="1">
    <location>
        <begin position="201"/>
        <end position="211"/>
    </location>
</feature>
<keyword evidence="3" id="KW-1185">Reference proteome</keyword>
<feature type="compositionally biased region" description="Polar residues" evidence="1">
    <location>
        <begin position="828"/>
        <end position="841"/>
    </location>
</feature>
<proteinExistence type="predicted"/>
<protein>
    <submittedName>
        <fullName evidence="2">Uncharacterized protein</fullName>
    </submittedName>
</protein>
<accession>A0AAU9IIT2</accession>
<feature type="region of interest" description="Disordered" evidence="1">
    <location>
        <begin position="689"/>
        <end position="715"/>
    </location>
</feature>
<gene>
    <name evidence="2" type="ORF">BSTOLATCC_MIC5353</name>
</gene>
<comment type="caution">
    <text evidence="2">The sequence shown here is derived from an EMBL/GenBank/DDBJ whole genome shotgun (WGS) entry which is preliminary data.</text>
</comment>
<evidence type="ECO:0000256" key="1">
    <source>
        <dbReference type="SAM" id="MobiDB-lite"/>
    </source>
</evidence>
<dbReference type="PANTHER" id="PTHR14754:SF34">
    <property type="entry name" value="TRICHOHYALIN"/>
    <property type="match status" value="1"/>
</dbReference>
<feature type="region of interest" description="Disordered" evidence="1">
    <location>
        <begin position="804"/>
        <end position="841"/>
    </location>
</feature>
<dbReference type="Proteomes" id="UP001162131">
    <property type="component" value="Unassembled WGS sequence"/>
</dbReference>
<feature type="compositionally biased region" description="Basic and acidic residues" evidence="1">
    <location>
        <begin position="212"/>
        <end position="230"/>
    </location>
</feature>
<feature type="compositionally biased region" description="Basic and acidic residues" evidence="1">
    <location>
        <begin position="1467"/>
        <end position="1492"/>
    </location>
</feature>
<organism evidence="2 3">
    <name type="scientific">Blepharisma stoltei</name>
    <dbReference type="NCBI Taxonomy" id="1481888"/>
    <lineage>
        <taxon>Eukaryota</taxon>
        <taxon>Sar</taxon>
        <taxon>Alveolata</taxon>
        <taxon>Ciliophora</taxon>
        <taxon>Postciliodesmatophora</taxon>
        <taxon>Heterotrichea</taxon>
        <taxon>Heterotrichida</taxon>
        <taxon>Blepharismidae</taxon>
        <taxon>Blepharisma</taxon>
    </lineage>
</organism>